<gene>
    <name evidence="3" type="ORF">SAMN05443668_12925</name>
</gene>
<feature type="signal peptide" evidence="1">
    <location>
        <begin position="1"/>
        <end position="21"/>
    </location>
</feature>
<dbReference type="AlphaFoldDB" id="A0A1M7RNF9"/>
<evidence type="ECO:0000313" key="3">
    <source>
        <dbReference type="EMBL" id="SHN47865.1"/>
    </source>
</evidence>
<evidence type="ECO:0000259" key="2">
    <source>
        <dbReference type="Pfam" id="PF13349"/>
    </source>
</evidence>
<organism evidence="3 4">
    <name type="scientific">Cryptosporangium aurantiacum</name>
    <dbReference type="NCBI Taxonomy" id="134849"/>
    <lineage>
        <taxon>Bacteria</taxon>
        <taxon>Bacillati</taxon>
        <taxon>Actinomycetota</taxon>
        <taxon>Actinomycetes</taxon>
        <taxon>Cryptosporangiales</taxon>
        <taxon>Cryptosporangiaceae</taxon>
        <taxon>Cryptosporangium</taxon>
    </lineage>
</organism>
<dbReference type="Proteomes" id="UP000184440">
    <property type="component" value="Unassembled WGS sequence"/>
</dbReference>
<keyword evidence="1" id="KW-0732">Signal</keyword>
<dbReference type="InterPro" id="IPR025164">
    <property type="entry name" value="Toastrack_DUF4097"/>
</dbReference>
<dbReference type="RefSeq" id="WP_073266130.1">
    <property type="nucleotide sequence ID" value="NZ_FRCS01000029.1"/>
</dbReference>
<sequence length="227" mass="23331">MGAGRIVAVAALAAAAALVGGCDWVLTEKDTQQYEVSGDVHTLSVSGTAVDLDVVTGNGPVVVDEVIRYNGSSPATSHRVTDGTLRLESAGCTEGEACRVRYRVTVPADTRLVVAVDAGTVETSGLTGDLDLELEAGQVTARRAASSRADVRVDVGDVDLRYAQAPDRVAVTTGTGAVSVKLPTTGDYAVRTHTDVGDTEVSVPRVPSSPRAVDVRVDVGQITVASA</sequence>
<proteinExistence type="predicted"/>
<protein>
    <submittedName>
        <fullName evidence="3">Putative adhesin</fullName>
    </submittedName>
</protein>
<dbReference type="Pfam" id="PF13349">
    <property type="entry name" value="DUF4097"/>
    <property type="match status" value="1"/>
</dbReference>
<dbReference type="EMBL" id="FRCS01000029">
    <property type="protein sequence ID" value="SHN47865.1"/>
    <property type="molecule type" value="Genomic_DNA"/>
</dbReference>
<evidence type="ECO:0000313" key="4">
    <source>
        <dbReference type="Proteomes" id="UP000184440"/>
    </source>
</evidence>
<evidence type="ECO:0000256" key="1">
    <source>
        <dbReference type="SAM" id="SignalP"/>
    </source>
</evidence>
<dbReference type="STRING" id="134849.SAMN05443668_12925"/>
<reference evidence="3 4" key="1">
    <citation type="submission" date="2016-11" db="EMBL/GenBank/DDBJ databases">
        <authorList>
            <person name="Jaros S."/>
            <person name="Januszkiewicz K."/>
            <person name="Wedrychowicz H."/>
        </authorList>
    </citation>
    <scope>NUCLEOTIDE SEQUENCE [LARGE SCALE GENOMIC DNA]</scope>
    <source>
        <strain evidence="3 4">DSM 46144</strain>
    </source>
</reference>
<dbReference type="PROSITE" id="PS51257">
    <property type="entry name" value="PROKAR_LIPOPROTEIN"/>
    <property type="match status" value="1"/>
</dbReference>
<feature type="domain" description="DUF4097" evidence="2">
    <location>
        <begin position="119"/>
        <end position="203"/>
    </location>
</feature>
<name>A0A1M7RNF9_9ACTN</name>
<keyword evidence="4" id="KW-1185">Reference proteome</keyword>
<feature type="chain" id="PRO_5039178073" evidence="1">
    <location>
        <begin position="22"/>
        <end position="227"/>
    </location>
</feature>
<dbReference type="Gene3D" id="2.160.20.120">
    <property type="match status" value="1"/>
</dbReference>
<accession>A0A1M7RNF9</accession>